<dbReference type="AlphaFoldDB" id="A0A0F9J0N8"/>
<accession>A0A0F9J0N8</accession>
<sequence>MPNRDNSTKVTTVTPVVPTVTGNTWASVAIPSGTVYAHVSVETEDCRIVPTASASDPAATAGTLYKVGGVYLVNVGSYNDGAGQLHHRAPGGAGTITINWFGN</sequence>
<evidence type="ECO:0000313" key="1">
    <source>
        <dbReference type="EMBL" id="KKL92782.1"/>
    </source>
</evidence>
<name>A0A0F9J0N8_9ZZZZ</name>
<organism evidence="1">
    <name type="scientific">marine sediment metagenome</name>
    <dbReference type="NCBI Taxonomy" id="412755"/>
    <lineage>
        <taxon>unclassified sequences</taxon>
        <taxon>metagenomes</taxon>
        <taxon>ecological metagenomes</taxon>
    </lineage>
</organism>
<protein>
    <submittedName>
        <fullName evidence="1">Uncharacterized protein</fullName>
    </submittedName>
</protein>
<comment type="caution">
    <text evidence="1">The sequence shown here is derived from an EMBL/GenBank/DDBJ whole genome shotgun (WGS) entry which is preliminary data.</text>
</comment>
<proteinExistence type="predicted"/>
<gene>
    <name evidence="1" type="ORF">LCGC14_1881270</name>
</gene>
<dbReference type="EMBL" id="LAZR01019376">
    <property type="protein sequence ID" value="KKL92782.1"/>
    <property type="molecule type" value="Genomic_DNA"/>
</dbReference>
<reference evidence="1" key="1">
    <citation type="journal article" date="2015" name="Nature">
        <title>Complex archaea that bridge the gap between prokaryotes and eukaryotes.</title>
        <authorList>
            <person name="Spang A."/>
            <person name="Saw J.H."/>
            <person name="Jorgensen S.L."/>
            <person name="Zaremba-Niedzwiedzka K."/>
            <person name="Martijn J."/>
            <person name="Lind A.E."/>
            <person name="van Eijk R."/>
            <person name="Schleper C."/>
            <person name="Guy L."/>
            <person name="Ettema T.J."/>
        </authorList>
    </citation>
    <scope>NUCLEOTIDE SEQUENCE</scope>
</reference>